<dbReference type="OrthoDB" id="10013407at2759"/>
<dbReference type="SUPFAM" id="SSF53187">
    <property type="entry name" value="Zn-dependent exopeptidases"/>
    <property type="match status" value="1"/>
</dbReference>
<dbReference type="FunFam" id="3.50.30.30:FF:000009">
    <property type="entry name" value="Carboxypeptidase Q"/>
    <property type="match status" value="1"/>
</dbReference>
<keyword evidence="11 22" id="KW-0732">Signal</keyword>
<evidence type="ECO:0000256" key="2">
    <source>
        <dbReference type="ARBA" id="ARBA00004371"/>
    </source>
</evidence>
<keyword evidence="9" id="KW-0645">Protease</keyword>
<proteinExistence type="inferred from homology"/>
<evidence type="ECO:0000256" key="9">
    <source>
        <dbReference type="ARBA" id="ARBA00022670"/>
    </source>
</evidence>
<evidence type="ECO:0000256" key="6">
    <source>
        <dbReference type="ARBA" id="ARBA00014116"/>
    </source>
</evidence>
<dbReference type="GO" id="GO:0070573">
    <property type="term" value="F:metallodipeptidase activity"/>
    <property type="evidence" value="ECO:0007669"/>
    <property type="project" value="InterPro"/>
</dbReference>
<dbReference type="Gene3D" id="3.40.630.10">
    <property type="entry name" value="Zn peptidases"/>
    <property type="match status" value="1"/>
</dbReference>
<evidence type="ECO:0000256" key="20">
    <source>
        <dbReference type="ARBA" id="ARBA00025833"/>
    </source>
</evidence>
<keyword evidence="12" id="KW-0378">Hydrolase</keyword>
<reference evidence="24" key="1">
    <citation type="submission" date="2019-08" db="EMBL/GenBank/DDBJ databases">
        <title>The genome of the North American firefly Photinus pyralis.</title>
        <authorList>
            <consortium name="Photinus pyralis genome working group"/>
            <person name="Fallon T.R."/>
            <person name="Sander Lower S.E."/>
            <person name="Weng J.-K."/>
        </authorList>
    </citation>
    <scope>NUCLEOTIDE SEQUENCE</scope>
    <source>
        <strain evidence="24">TRF0915ILg1</strain>
        <tissue evidence="24">Whole body</tissue>
    </source>
</reference>
<keyword evidence="18" id="KW-0325">Glycoprotein</keyword>
<feature type="chain" id="PRO_5035446670" description="Carboxypeptidase Q" evidence="22">
    <location>
        <begin position="21"/>
        <end position="481"/>
    </location>
</feature>
<evidence type="ECO:0000256" key="14">
    <source>
        <dbReference type="ARBA" id="ARBA00022833"/>
    </source>
</evidence>
<keyword evidence="8" id="KW-0121">Carboxypeptidase</keyword>
<evidence type="ECO:0000256" key="10">
    <source>
        <dbReference type="ARBA" id="ARBA00022723"/>
    </source>
</evidence>
<dbReference type="InterPro" id="IPR039866">
    <property type="entry name" value="CPQ"/>
</dbReference>
<evidence type="ECO:0000259" key="23">
    <source>
        <dbReference type="Pfam" id="PF04389"/>
    </source>
</evidence>
<evidence type="ECO:0000256" key="8">
    <source>
        <dbReference type="ARBA" id="ARBA00022645"/>
    </source>
</evidence>
<organism evidence="24 25">
    <name type="scientific">Ignelater luminosus</name>
    <name type="common">Cucubano</name>
    <name type="synonym">Pyrophorus luminosus</name>
    <dbReference type="NCBI Taxonomy" id="2038154"/>
    <lineage>
        <taxon>Eukaryota</taxon>
        <taxon>Metazoa</taxon>
        <taxon>Ecdysozoa</taxon>
        <taxon>Arthropoda</taxon>
        <taxon>Hexapoda</taxon>
        <taxon>Insecta</taxon>
        <taxon>Pterygota</taxon>
        <taxon>Neoptera</taxon>
        <taxon>Endopterygota</taxon>
        <taxon>Coleoptera</taxon>
        <taxon>Polyphaga</taxon>
        <taxon>Elateriformia</taxon>
        <taxon>Elateroidea</taxon>
        <taxon>Elateridae</taxon>
        <taxon>Agrypninae</taxon>
        <taxon>Pyrophorini</taxon>
        <taxon>Ignelater</taxon>
    </lineage>
</organism>
<feature type="domain" description="Peptidase M28" evidence="23">
    <location>
        <begin position="270"/>
        <end position="459"/>
    </location>
</feature>
<protein>
    <recommendedName>
        <fullName evidence="6">Carboxypeptidase Q</fullName>
    </recommendedName>
    <alternativeName>
        <fullName evidence="21">Plasma glutamate carboxypeptidase</fullName>
    </alternativeName>
</protein>
<comment type="subunit">
    <text evidence="20">Homodimer. The monomeric form is inactive while the homodimer is active.</text>
</comment>
<keyword evidence="25" id="KW-1185">Reference proteome</keyword>
<evidence type="ECO:0000256" key="7">
    <source>
        <dbReference type="ARBA" id="ARBA00022525"/>
    </source>
</evidence>
<comment type="similarity">
    <text evidence="5">Belongs to the peptidase M28 family.</text>
</comment>
<dbReference type="EMBL" id="VTPC01001058">
    <property type="protein sequence ID" value="KAF2903334.1"/>
    <property type="molecule type" value="Genomic_DNA"/>
</dbReference>
<evidence type="ECO:0000256" key="3">
    <source>
        <dbReference type="ARBA" id="ARBA00004555"/>
    </source>
</evidence>
<dbReference type="CDD" id="cd03883">
    <property type="entry name" value="M28_Pgcp_like"/>
    <property type="match status" value="1"/>
</dbReference>
<dbReference type="GO" id="GO:0004180">
    <property type="term" value="F:carboxypeptidase activity"/>
    <property type="evidence" value="ECO:0007669"/>
    <property type="project" value="UniProtKB-KW"/>
</dbReference>
<keyword evidence="15" id="KW-0333">Golgi apparatus</keyword>
<evidence type="ECO:0000256" key="1">
    <source>
        <dbReference type="ARBA" id="ARBA00004240"/>
    </source>
</evidence>
<evidence type="ECO:0000256" key="16">
    <source>
        <dbReference type="ARBA" id="ARBA00023049"/>
    </source>
</evidence>
<gene>
    <name evidence="24" type="ORF">ILUMI_02860</name>
</gene>
<dbReference type="GO" id="GO:0043171">
    <property type="term" value="P:peptide catabolic process"/>
    <property type="evidence" value="ECO:0007669"/>
    <property type="project" value="TreeGrafter"/>
</dbReference>
<dbReference type="GO" id="GO:0046872">
    <property type="term" value="F:metal ion binding"/>
    <property type="evidence" value="ECO:0007669"/>
    <property type="project" value="UniProtKB-KW"/>
</dbReference>
<name>A0A8K0DFR0_IGNLU</name>
<evidence type="ECO:0000313" key="25">
    <source>
        <dbReference type="Proteomes" id="UP000801492"/>
    </source>
</evidence>
<keyword evidence="19" id="KW-0458">Lysosome</keyword>
<keyword evidence="13" id="KW-0256">Endoplasmic reticulum</keyword>
<evidence type="ECO:0000256" key="19">
    <source>
        <dbReference type="ARBA" id="ARBA00023228"/>
    </source>
</evidence>
<evidence type="ECO:0000256" key="17">
    <source>
        <dbReference type="ARBA" id="ARBA00023145"/>
    </source>
</evidence>
<evidence type="ECO:0000256" key="22">
    <source>
        <dbReference type="SAM" id="SignalP"/>
    </source>
</evidence>
<evidence type="ECO:0000256" key="13">
    <source>
        <dbReference type="ARBA" id="ARBA00022824"/>
    </source>
</evidence>
<dbReference type="PANTHER" id="PTHR12053">
    <property type="entry name" value="PROTEASE FAMILY M28 PLASMA GLUTAMATE CARBOXYPEPTIDASE-RELATED"/>
    <property type="match status" value="1"/>
</dbReference>
<evidence type="ECO:0000313" key="24">
    <source>
        <dbReference type="EMBL" id="KAF2903334.1"/>
    </source>
</evidence>
<dbReference type="GO" id="GO:0005764">
    <property type="term" value="C:lysosome"/>
    <property type="evidence" value="ECO:0007669"/>
    <property type="project" value="UniProtKB-SubCell"/>
</dbReference>
<dbReference type="GO" id="GO:0005615">
    <property type="term" value="C:extracellular space"/>
    <property type="evidence" value="ECO:0007669"/>
    <property type="project" value="TreeGrafter"/>
</dbReference>
<evidence type="ECO:0000256" key="12">
    <source>
        <dbReference type="ARBA" id="ARBA00022801"/>
    </source>
</evidence>
<dbReference type="GO" id="GO:0005783">
    <property type="term" value="C:endoplasmic reticulum"/>
    <property type="evidence" value="ECO:0007669"/>
    <property type="project" value="UniProtKB-SubCell"/>
</dbReference>
<keyword evidence="16" id="KW-0482">Metalloprotease</keyword>
<keyword evidence="17" id="KW-0865">Zymogen</keyword>
<comment type="caution">
    <text evidence="24">The sequence shown here is derived from an EMBL/GenBank/DDBJ whole genome shotgun (WGS) entry which is preliminary data.</text>
</comment>
<evidence type="ECO:0000256" key="21">
    <source>
        <dbReference type="ARBA" id="ARBA00033328"/>
    </source>
</evidence>
<evidence type="ECO:0000256" key="5">
    <source>
        <dbReference type="ARBA" id="ARBA00010918"/>
    </source>
</evidence>
<evidence type="ECO:0000256" key="4">
    <source>
        <dbReference type="ARBA" id="ARBA00004613"/>
    </source>
</evidence>
<dbReference type="Gene3D" id="3.50.30.30">
    <property type="match status" value="1"/>
</dbReference>
<dbReference type="Pfam" id="PF04389">
    <property type="entry name" value="Peptidase_M28"/>
    <property type="match status" value="1"/>
</dbReference>
<accession>A0A8K0DFR0</accession>
<evidence type="ECO:0000256" key="15">
    <source>
        <dbReference type="ARBA" id="ARBA00023034"/>
    </source>
</evidence>
<keyword evidence="14" id="KW-0862">Zinc</keyword>
<dbReference type="AlphaFoldDB" id="A0A8K0DFR0"/>
<evidence type="ECO:0000256" key="11">
    <source>
        <dbReference type="ARBA" id="ARBA00022729"/>
    </source>
</evidence>
<dbReference type="GO" id="GO:0006508">
    <property type="term" value="P:proteolysis"/>
    <property type="evidence" value="ECO:0007669"/>
    <property type="project" value="UniProtKB-KW"/>
</dbReference>
<dbReference type="FunFam" id="3.40.630.10:FF:000036">
    <property type="entry name" value="Carboxypeptidase Q"/>
    <property type="match status" value="1"/>
</dbReference>
<sequence>MTENVLITICLLLLCTIVFCDISNNEIEQCNLPKKIKDEIASYAPVVEKIINETVYGKYKGTTYDHLADFIDKFGNRIAGSSNLENAIDYMLNKSIQFNLENVHGEKVQVPHWVRGKESATLLEPRYQSLAMLGLGSSIGTPPEGIRAEAVVVKSFDELKNISKKVKGKIVVFDQEYVSYGISVQYRDYAASTSASYGGVATLVRSITPFSLNTPHTGWQDYNDNITKIPTACITVEDANMLRRMYERGEKIVIELKMEAKNLPPATSRNTVGEIVGHSEPQKIVIISGHLDSWDVGQGAMDDGGGAFLSWNSAVILKALGLRAKRTIRTILWTAEEEGLVGAFAYVKAHKNETKNLNFVMESDEGTFTPHGLKYSGIPDVGCILQEILNLFPTINATQLQQPADGAPDLTEWLQEGIPGASLLNEAERYFWFHHSAADTMDAENPEALDKATALWASVAYIVANLSFDMPRNSTDYLHKV</sequence>
<feature type="signal peptide" evidence="22">
    <location>
        <begin position="1"/>
        <end position="20"/>
    </location>
</feature>
<evidence type="ECO:0000256" key="18">
    <source>
        <dbReference type="ARBA" id="ARBA00023180"/>
    </source>
</evidence>
<keyword evidence="10" id="KW-0479">Metal-binding</keyword>
<dbReference type="GO" id="GO:0005794">
    <property type="term" value="C:Golgi apparatus"/>
    <property type="evidence" value="ECO:0007669"/>
    <property type="project" value="UniProtKB-SubCell"/>
</dbReference>
<dbReference type="InterPro" id="IPR007484">
    <property type="entry name" value="Peptidase_M28"/>
</dbReference>
<comment type="subcellular location">
    <subcellularLocation>
        <location evidence="1">Endoplasmic reticulum</location>
    </subcellularLocation>
    <subcellularLocation>
        <location evidence="3">Golgi apparatus</location>
    </subcellularLocation>
    <subcellularLocation>
        <location evidence="2">Lysosome</location>
    </subcellularLocation>
    <subcellularLocation>
        <location evidence="4">Secreted</location>
    </subcellularLocation>
</comment>
<dbReference type="Proteomes" id="UP000801492">
    <property type="component" value="Unassembled WGS sequence"/>
</dbReference>
<keyword evidence="7" id="KW-0964">Secreted</keyword>
<dbReference type="PANTHER" id="PTHR12053:SF3">
    <property type="entry name" value="CARBOXYPEPTIDASE Q"/>
    <property type="match status" value="1"/>
</dbReference>